<feature type="chain" id="PRO_5045053800" evidence="1">
    <location>
        <begin position="20"/>
        <end position="509"/>
    </location>
</feature>
<dbReference type="RefSeq" id="WP_272751899.1">
    <property type="nucleotide sequence ID" value="NZ_JAQQLF010000011.1"/>
</dbReference>
<name>A0ABT5IYC5_9NEIS</name>
<evidence type="ECO:0000313" key="3">
    <source>
        <dbReference type="EMBL" id="MDC7717584.1"/>
    </source>
</evidence>
<evidence type="ECO:0000313" key="4">
    <source>
        <dbReference type="Proteomes" id="UP001219956"/>
    </source>
</evidence>
<keyword evidence="1" id="KW-0732">Signal</keyword>
<dbReference type="InterPro" id="IPR006860">
    <property type="entry name" value="FecR"/>
</dbReference>
<dbReference type="CDD" id="cd00118">
    <property type="entry name" value="LysM"/>
    <property type="match status" value="1"/>
</dbReference>
<dbReference type="InterPro" id="IPR016930">
    <property type="entry name" value="UCP029644"/>
</dbReference>
<feature type="domain" description="LysM" evidence="2">
    <location>
        <begin position="24"/>
        <end position="71"/>
    </location>
</feature>
<dbReference type="SUPFAM" id="SSF54106">
    <property type="entry name" value="LysM domain"/>
    <property type="match status" value="1"/>
</dbReference>
<dbReference type="InterPro" id="IPR018392">
    <property type="entry name" value="LysM"/>
</dbReference>
<accession>A0ABT5IYC5</accession>
<organism evidence="3 4">
    <name type="scientific">Vogesella aquatica</name>
    <dbReference type="NCBI Taxonomy" id="2984206"/>
    <lineage>
        <taxon>Bacteria</taxon>
        <taxon>Pseudomonadati</taxon>
        <taxon>Pseudomonadota</taxon>
        <taxon>Betaproteobacteria</taxon>
        <taxon>Neisseriales</taxon>
        <taxon>Chromobacteriaceae</taxon>
        <taxon>Vogesella</taxon>
    </lineage>
</organism>
<evidence type="ECO:0000259" key="2">
    <source>
        <dbReference type="PROSITE" id="PS51782"/>
    </source>
</evidence>
<dbReference type="Pfam" id="PF04773">
    <property type="entry name" value="FecR"/>
    <property type="match status" value="1"/>
</dbReference>
<keyword evidence="4" id="KW-1185">Reference proteome</keyword>
<dbReference type="PROSITE" id="PS51782">
    <property type="entry name" value="LYSM"/>
    <property type="match status" value="1"/>
</dbReference>
<protein>
    <submittedName>
        <fullName evidence="3">FecR domain-containing protein</fullName>
    </submittedName>
</protein>
<dbReference type="Gene3D" id="2.60.120.1440">
    <property type="match status" value="1"/>
</dbReference>
<dbReference type="SMART" id="SM00257">
    <property type="entry name" value="LysM"/>
    <property type="match status" value="1"/>
</dbReference>
<dbReference type="PANTHER" id="PTHR38731:SF1">
    <property type="entry name" value="FECR PROTEIN DOMAIN-CONTAINING PROTEIN"/>
    <property type="match status" value="1"/>
</dbReference>
<sequence length="509" mass="55583">MHAKRLILLTFCLASASHADNGDWQYTIQPGDTLWSIARTHLSTLAHAPALQKLNAIRNPYALKPHSTLRIPLQLMRQHSASATVTDLVGEATLDGQTLEAGQSYPLAVGKIIRTGPNSALKLLMEEGSLVSIGPNARFAIKEATFFPSTGASNTWLNIESGSIDNSVVKNPLMQNRHTIQTPSAITAVRGTGFRVNVADADSSATEVVEGQVEVSGHSGSQAVAAGFGSVTRRGEAPGGSIMLPAAPDLSPLAAVQSFSPAILQWTPAEGMAAYQANLMRTQPGRRMMDDKLLKTAQWYPALDNGHYQLTVRSQLPNGLQGYPAKHDFVVNAHPAPPLVLSPADGRRLAGRELAFRFSGDTGTRYRVQLSRQPDMQPIAASWDISQPDTTRQLAEGGQWYWQVARLDKQGKPGPYSQTYSLQADTGLWRASYPRGMQISGRPYPLSKARYQLTLQLLGRDSQAFVYSNDQPVWQDSERLYSGRYRVSYKVSTPDGYQATELEDILLID</sequence>
<proteinExistence type="predicted"/>
<dbReference type="PANTHER" id="PTHR38731">
    <property type="entry name" value="LIPL45-RELATED LIPOPROTEIN-RELATED"/>
    <property type="match status" value="1"/>
</dbReference>
<dbReference type="Pfam" id="PF01476">
    <property type="entry name" value="LysM"/>
    <property type="match status" value="1"/>
</dbReference>
<dbReference type="Gene3D" id="2.60.40.10">
    <property type="entry name" value="Immunoglobulins"/>
    <property type="match status" value="1"/>
</dbReference>
<dbReference type="EMBL" id="JAQQLF010000011">
    <property type="protein sequence ID" value="MDC7717584.1"/>
    <property type="molecule type" value="Genomic_DNA"/>
</dbReference>
<dbReference type="Gene3D" id="3.10.350.10">
    <property type="entry name" value="LysM domain"/>
    <property type="match status" value="1"/>
</dbReference>
<dbReference type="InterPro" id="IPR036779">
    <property type="entry name" value="LysM_dom_sf"/>
</dbReference>
<dbReference type="PIRSF" id="PIRSF029644">
    <property type="entry name" value="UCP029644"/>
    <property type="match status" value="1"/>
</dbReference>
<feature type="signal peptide" evidence="1">
    <location>
        <begin position="1"/>
        <end position="19"/>
    </location>
</feature>
<dbReference type="InterPro" id="IPR013783">
    <property type="entry name" value="Ig-like_fold"/>
</dbReference>
<dbReference type="Proteomes" id="UP001219956">
    <property type="component" value="Unassembled WGS sequence"/>
</dbReference>
<comment type="caution">
    <text evidence="3">The sequence shown here is derived from an EMBL/GenBank/DDBJ whole genome shotgun (WGS) entry which is preliminary data.</text>
</comment>
<gene>
    <name evidence="3" type="ORF">PQU95_10210</name>
</gene>
<reference evidence="3 4" key="1">
    <citation type="submission" date="2023-01" db="EMBL/GenBank/DDBJ databases">
        <title>Novel species of the genus Vogesella isolated from rivers.</title>
        <authorList>
            <person name="Lu H."/>
        </authorList>
    </citation>
    <scope>NUCLEOTIDE SEQUENCE [LARGE SCALE GENOMIC DNA]</scope>
    <source>
        <strain evidence="3 4">DC21W</strain>
    </source>
</reference>
<evidence type="ECO:0000256" key="1">
    <source>
        <dbReference type="SAM" id="SignalP"/>
    </source>
</evidence>